<dbReference type="PROSITE" id="PS51257">
    <property type="entry name" value="PROKAR_LIPOPROTEIN"/>
    <property type="match status" value="1"/>
</dbReference>
<accession>A0ABY1JU24</accession>
<proteinExistence type="predicted"/>
<sequence>MKKVLCTTSVILFLLFGLVACGIGKYDKVPTPDEVIRDVEMMSSNILLGEATEKDEKFPLSPLIIDDWEVKFTESKETLDAEITAIVGDKLWISEERKTIIIHYGLNNSKEWVVQGVNINDPVVRVKPRKVQTVEPT</sequence>
<gene>
    <name evidence="1" type="ORF">SAMN05421578_10435</name>
</gene>
<dbReference type="EMBL" id="FTNK01000004">
    <property type="protein sequence ID" value="SIQ78391.1"/>
    <property type="molecule type" value="Genomic_DNA"/>
</dbReference>
<dbReference type="Proteomes" id="UP000186666">
    <property type="component" value="Unassembled WGS sequence"/>
</dbReference>
<evidence type="ECO:0008006" key="3">
    <source>
        <dbReference type="Google" id="ProtNLM"/>
    </source>
</evidence>
<keyword evidence="2" id="KW-1185">Reference proteome</keyword>
<comment type="caution">
    <text evidence="1">The sequence shown here is derived from an EMBL/GenBank/DDBJ whole genome shotgun (WGS) entry which is preliminary data.</text>
</comment>
<protein>
    <recommendedName>
        <fullName evidence="3">Lipoprotein</fullName>
    </recommendedName>
</protein>
<evidence type="ECO:0000313" key="2">
    <source>
        <dbReference type="Proteomes" id="UP000186666"/>
    </source>
</evidence>
<evidence type="ECO:0000313" key="1">
    <source>
        <dbReference type="EMBL" id="SIQ78391.1"/>
    </source>
</evidence>
<reference evidence="1 2" key="1">
    <citation type="submission" date="2017-01" db="EMBL/GenBank/DDBJ databases">
        <authorList>
            <person name="Varghese N."/>
            <person name="Submissions S."/>
        </authorList>
    </citation>
    <scope>NUCLEOTIDE SEQUENCE [LARGE SCALE GENOMIC DNA]</scope>
    <source>
        <strain evidence="1 2">ATCC 23464</strain>
    </source>
</reference>
<name>A0ABY1JU24_9BACL</name>
<organism evidence="1 2">
    <name type="scientific">Paenibacillus macquariensis</name>
    <dbReference type="NCBI Taxonomy" id="948756"/>
    <lineage>
        <taxon>Bacteria</taxon>
        <taxon>Bacillati</taxon>
        <taxon>Bacillota</taxon>
        <taxon>Bacilli</taxon>
        <taxon>Bacillales</taxon>
        <taxon>Paenibacillaceae</taxon>
        <taxon>Paenibacillus</taxon>
    </lineage>
</organism>
<dbReference type="RefSeq" id="WP_068585935.1">
    <property type="nucleotide sequence ID" value="NZ_FTNK01000004.1"/>
</dbReference>